<keyword evidence="7 8" id="KW-0472">Membrane</keyword>
<feature type="transmembrane region" description="Helical" evidence="8">
    <location>
        <begin position="22"/>
        <end position="47"/>
    </location>
</feature>
<feature type="transmembrane region" description="Helical" evidence="8">
    <location>
        <begin position="293"/>
        <end position="313"/>
    </location>
</feature>
<evidence type="ECO:0000256" key="4">
    <source>
        <dbReference type="ARBA" id="ARBA00022475"/>
    </source>
</evidence>
<dbReference type="GO" id="GO:0022857">
    <property type="term" value="F:transmembrane transporter activity"/>
    <property type="evidence" value="ECO:0007669"/>
    <property type="project" value="InterPro"/>
</dbReference>
<keyword evidence="3" id="KW-0813">Transport</keyword>
<keyword evidence="6 8" id="KW-1133">Transmembrane helix</keyword>
<dbReference type="InterPro" id="IPR036259">
    <property type="entry name" value="MFS_trans_sf"/>
</dbReference>
<dbReference type="SUPFAM" id="SSF103473">
    <property type="entry name" value="MFS general substrate transporter"/>
    <property type="match status" value="1"/>
</dbReference>
<reference evidence="10 11" key="1">
    <citation type="submission" date="2020-03" db="EMBL/GenBank/DDBJ databases">
        <title>Bradyrhizobium diversity isolated from nodules of Muelleranthus trifoliolatus.</title>
        <authorList>
            <person name="Klepa M."/>
            <person name="Helene L."/>
            <person name="Hungria M."/>
        </authorList>
    </citation>
    <scope>NUCLEOTIDE SEQUENCE [LARGE SCALE GENOMIC DNA]</scope>
    <source>
        <strain evidence="10 11">WSM 1744</strain>
    </source>
</reference>
<dbReference type="AlphaFoldDB" id="A0A7Y4M012"/>
<feature type="transmembrane region" description="Helical" evidence="8">
    <location>
        <begin position="265"/>
        <end position="286"/>
    </location>
</feature>
<feature type="transmembrane region" description="Helical" evidence="8">
    <location>
        <begin position="90"/>
        <end position="108"/>
    </location>
</feature>
<dbReference type="Pfam" id="PF07690">
    <property type="entry name" value="MFS_1"/>
    <property type="match status" value="1"/>
</dbReference>
<dbReference type="RefSeq" id="WP_171708084.1">
    <property type="nucleotide sequence ID" value="NZ_JAAVLW010000001.1"/>
</dbReference>
<evidence type="ECO:0000313" key="11">
    <source>
        <dbReference type="Proteomes" id="UP000528734"/>
    </source>
</evidence>
<feature type="transmembrane region" description="Helical" evidence="8">
    <location>
        <begin position="375"/>
        <end position="396"/>
    </location>
</feature>
<evidence type="ECO:0000256" key="7">
    <source>
        <dbReference type="ARBA" id="ARBA00023136"/>
    </source>
</evidence>
<feature type="transmembrane region" description="Helical" evidence="8">
    <location>
        <begin position="319"/>
        <end position="339"/>
    </location>
</feature>
<dbReference type="CDD" id="cd17324">
    <property type="entry name" value="MFS_NepI_like"/>
    <property type="match status" value="1"/>
</dbReference>
<feature type="transmembrane region" description="Helical" evidence="8">
    <location>
        <begin position="351"/>
        <end position="369"/>
    </location>
</feature>
<evidence type="ECO:0000256" key="1">
    <source>
        <dbReference type="ARBA" id="ARBA00004651"/>
    </source>
</evidence>
<proteinExistence type="inferred from homology"/>
<accession>A0A7Y4M012</accession>
<feature type="transmembrane region" description="Helical" evidence="8">
    <location>
        <begin position="59"/>
        <end position="83"/>
    </location>
</feature>
<sequence length="409" mass="42285">MTDISAPMKSETTEMRGHSPGVALRSLLIGLTAFLTVVDLFATQAILPSLTRHYNVTPAAMGFAVNASTIGMAAAGLIVGFLSPHIDRRLGILVSLVVLAVPTTLLAIAPDLATFTALRIAQGLCMASAFALTLAYLSEQCSSVDAGGAFAAYITGNVASNLMGRLISAAVADTFGLASNFYFFALLNLAGAALVYFTIHRVKPMQATPAVQSPFAAAIAHWRNPALRAAYAIGFCILFAFIGTFTFVNFVLVRAPLSLGRMDLGFVYFVFAPSVVTTLFAGQAAVRFGARPAIWGALAVAALGLPLMLSAHLPAVLTGMVLVGVGTFFAQACATGFVGQAARDNRGIASGTYLACYFLGGLVGSAVLGQLFDRFGWTACVAGVGASLAIAALLTVRLTLEARPAGSPA</sequence>
<feature type="domain" description="Major facilitator superfamily (MFS) profile" evidence="9">
    <location>
        <begin position="25"/>
        <end position="403"/>
    </location>
</feature>
<evidence type="ECO:0000256" key="5">
    <source>
        <dbReference type="ARBA" id="ARBA00022692"/>
    </source>
</evidence>
<dbReference type="EMBL" id="JAAVLW010000001">
    <property type="protein sequence ID" value="NOJ45197.1"/>
    <property type="molecule type" value="Genomic_DNA"/>
</dbReference>
<dbReference type="GO" id="GO:0005886">
    <property type="term" value="C:plasma membrane"/>
    <property type="evidence" value="ECO:0007669"/>
    <property type="project" value="UniProtKB-SubCell"/>
</dbReference>
<keyword evidence="4" id="KW-1003">Cell membrane</keyword>
<name>A0A7Y4M012_9BRAD</name>
<evidence type="ECO:0000256" key="8">
    <source>
        <dbReference type="SAM" id="Phobius"/>
    </source>
</evidence>
<feature type="transmembrane region" description="Helical" evidence="8">
    <location>
        <begin position="120"/>
        <end position="138"/>
    </location>
</feature>
<evidence type="ECO:0000313" key="10">
    <source>
        <dbReference type="EMBL" id="NOJ45197.1"/>
    </source>
</evidence>
<evidence type="ECO:0000259" key="9">
    <source>
        <dbReference type="PROSITE" id="PS50850"/>
    </source>
</evidence>
<organism evidence="10 11">
    <name type="scientific">Bradyrhizobium archetypum</name>
    <dbReference type="NCBI Taxonomy" id="2721160"/>
    <lineage>
        <taxon>Bacteria</taxon>
        <taxon>Pseudomonadati</taxon>
        <taxon>Pseudomonadota</taxon>
        <taxon>Alphaproteobacteria</taxon>
        <taxon>Hyphomicrobiales</taxon>
        <taxon>Nitrobacteraceae</taxon>
        <taxon>Bradyrhizobium</taxon>
    </lineage>
</organism>
<keyword evidence="5 8" id="KW-0812">Transmembrane</keyword>
<dbReference type="Proteomes" id="UP000528734">
    <property type="component" value="Unassembled WGS sequence"/>
</dbReference>
<feature type="transmembrane region" description="Helical" evidence="8">
    <location>
        <begin position="150"/>
        <end position="169"/>
    </location>
</feature>
<dbReference type="InterPro" id="IPR011701">
    <property type="entry name" value="MFS"/>
</dbReference>
<protein>
    <submittedName>
        <fullName evidence="10">MFS transporter</fullName>
    </submittedName>
</protein>
<keyword evidence="11" id="KW-1185">Reference proteome</keyword>
<feature type="transmembrane region" description="Helical" evidence="8">
    <location>
        <begin position="229"/>
        <end position="253"/>
    </location>
</feature>
<dbReference type="PANTHER" id="PTHR43271:SF2">
    <property type="entry name" value="BLL2771 PROTEIN"/>
    <property type="match status" value="1"/>
</dbReference>
<dbReference type="PANTHER" id="PTHR43271">
    <property type="entry name" value="BLL2771 PROTEIN"/>
    <property type="match status" value="1"/>
</dbReference>
<feature type="transmembrane region" description="Helical" evidence="8">
    <location>
        <begin position="181"/>
        <end position="199"/>
    </location>
</feature>
<dbReference type="Gene3D" id="1.20.1250.20">
    <property type="entry name" value="MFS general substrate transporter like domains"/>
    <property type="match status" value="1"/>
</dbReference>
<evidence type="ECO:0000256" key="3">
    <source>
        <dbReference type="ARBA" id="ARBA00022448"/>
    </source>
</evidence>
<dbReference type="PROSITE" id="PS50850">
    <property type="entry name" value="MFS"/>
    <property type="match status" value="1"/>
</dbReference>
<gene>
    <name evidence="10" type="ORF">HCN50_02855</name>
</gene>
<comment type="subcellular location">
    <subcellularLocation>
        <location evidence="1">Cell membrane</location>
        <topology evidence="1">Multi-pass membrane protein</topology>
    </subcellularLocation>
</comment>
<dbReference type="InterPro" id="IPR020846">
    <property type="entry name" value="MFS_dom"/>
</dbReference>
<comment type="caution">
    <text evidence="10">The sequence shown here is derived from an EMBL/GenBank/DDBJ whole genome shotgun (WGS) entry which is preliminary data.</text>
</comment>
<evidence type="ECO:0000256" key="6">
    <source>
        <dbReference type="ARBA" id="ARBA00022989"/>
    </source>
</evidence>
<evidence type="ECO:0000256" key="2">
    <source>
        <dbReference type="ARBA" id="ARBA00008335"/>
    </source>
</evidence>
<comment type="similarity">
    <text evidence="2">Belongs to the major facilitator superfamily.</text>
</comment>